<dbReference type="Proteomes" id="UP000828390">
    <property type="component" value="Unassembled WGS sequence"/>
</dbReference>
<gene>
    <name evidence="2" type="ORF">DPMN_134447</name>
</gene>
<evidence type="ECO:0000313" key="2">
    <source>
        <dbReference type="EMBL" id="KAH3806132.1"/>
    </source>
</evidence>
<evidence type="ECO:0000313" key="3">
    <source>
        <dbReference type="Proteomes" id="UP000828390"/>
    </source>
</evidence>
<dbReference type="AlphaFoldDB" id="A0A9D4G217"/>
<accession>A0A9D4G217</accession>
<feature type="compositionally biased region" description="Basic and acidic residues" evidence="1">
    <location>
        <begin position="63"/>
        <end position="72"/>
    </location>
</feature>
<proteinExistence type="predicted"/>
<name>A0A9D4G217_DREPO</name>
<comment type="caution">
    <text evidence="2">The sequence shown here is derived from an EMBL/GenBank/DDBJ whole genome shotgun (WGS) entry which is preliminary data.</text>
</comment>
<organism evidence="2 3">
    <name type="scientific">Dreissena polymorpha</name>
    <name type="common">Zebra mussel</name>
    <name type="synonym">Mytilus polymorpha</name>
    <dbReference type="NCBI Taxonomy" id="45954"/>
    <lineage>
        <taxon>Eukaryota</taxon>
        <taxon>Metazoa</taxon>
        <taxon>Spiralia</taxon>
        <taxon>Lophotrochozoa</taxon>
        <taxon>Mollusca</taxon>
        <taxon>Bivalvia</taxon>
        <taxon>Autobranchia</taxon>
        <taxon>Heteroconchia</taxon>
        <taxon>Euheterodonta</taxon>
        <taxon>Imparidentia</taxon>
        <taxon>Neoheterodontei</taxon>
        <taxon>Myida</taxon>
        <taxon>Dreissenoidea</taxon>
        <taxon>Dreissenidae</taxon>
        <taxon>Dreissena</taxon>
    </lineage>
</organism>
<reference evidence="2" key="2">
    <citation type="submission" date="2020-11" db="EMBL/GenBank/DDBJ databases">
        <authorList>
            <person name="McCartney M.A."/>
            <person name="Auch B."/>
            <person name="Kono T."/>
            <person name="Mallez S."/>
            <person name="Becker A."/>
            <person name="Gohl D.M."/>
            <person name="Silverstein K.A.T."/>
            <person name="Koren S."/>
            <person name="Bechman K.B."/>
            <person name="Herman A."/>
            <person name="Abrahante J.E."/>
            <person name="Garbe J."/>
        </authorList>
    </citation>
    <scope>NUCLEOTIDE SEQUENCE</scope>
    <source>
        <strain evidence="2">Duluth1</strain>
        <tissue evidence="2">Whole animal</tissue>
    </source>
</reference>
<dbReference type="EMBL" id="JAIWYP010000006">
    <property type="protein sequence ID" value="KAH3806132.1"/>
    <property type="molecule type" value="Genomic_DNA"/>
</dbReference>
<feature type="region of interest" description="Disordered" evidence="1">
    <location>
        <begin position="15"/>
        <end position="78"/>
    </location>
</feature>
<sequence>MTKCTNTTTLHSQLFPLVQRGHQDNNNDAHHRLDGNNKINHVNDDVSERIPPNDENTPTRDGISSHEDDVRSDTSFID</sequence>
<keyword evidence="3" id="KW-1185">Reference proteome</keyword>
<feature type="compositionally biased region" description="Basic and acidic residues" evidence="1">
    <location>
        <begin position="21"/>
        <end position="52"/>
    </location>
</feature>
<evidence type="ECO:0000256" key="1">
    <source>
        <dbReference type="SAM" id="MobiDB-lite"/>
    </source>
</evidence>
<reference evidence="2" key="1">
    <citation type="journal article" date="2019" name="bioRxiv">
        <title>The Genome of the Zebra Mussel, Dreissena polymorpha: A Resource for Invasive Species Research.</title>
        <authorList>
            <person name="McCartney M.A."/>
            <person name="Auch B."/>
            <person name="Kono T."/>
            <person name="Mallez S."/>
            <person name="Zhang Y."/>
            <person name="Obille A."/>
            <person name="Becker A."/>
            <person name="Abrahante J.E."/>
            <person name="Garbe J."/>
            <person name="Badalamenti J.P."/>
            <person name="Herman A."/>
            <person name="Mangelson H."/>
            <person name="Liachko I."/>
            <person name="Sullivan S."/>
            <person name="Sone E.D."/>
            <person name="Koren S."/>
            <person name="Silverstein K.A.T."/>
            <person name="Beckman K.B."/>
            <person name="Gohl D.M."/>
        </authorList>
    </citation>
    <scope>NUCLEOTIDE SEQUENCE</scope>
    <source>
        <strain evidence="2">Duluth1</strain>
        <tissue evidence="2">Whole animal</tissue>
    </source>
</reference>
<protein>
    <submittedName>
        <fullName evidence="2">Uncharacterized protein</fullName>
    </submittedName>
</protein>